<feature type="compositionally biased region" description="Basic residues" evidence="1">
    <location>
        <begin position="74"/>
        <end position="86"/>
    </location>
</feature>
<evidence type="ECO:0000313" key="3">
    <source>
        <dbReference type="Proteomes" id="UP000823388"/>
    </source>
</evidence>
<proteinExistence type="predicted"/>
<organism evidence="2 3">
    <name type="scientific">Panicum virgatum</name>
    <name type="common">Blackwell switchgrass</name>
    <dbReference type="NCBI Taxonomy" id="38727"/>
    <lineage>
        <taxon>Eukaryota</taxon>
        <taxon>Viridiplantae</taxon>
        <taxon>Streptophyta</taxon>
        <taxon>Embryophyta</taxon>
        <taxon>Tracheophyta</taxon>
        <taxon>Spermatophyta</taxon>
        <taxon>Magnoliopsida</taxon>
        <taxon>Liliopsida</taxon>
        <taxon>Poales</taxon>
        <taxon>Poaceae</taxon>
        <taxon>PACMAD clade</taxon>
        <taxon>Panicoideae</taxon>
        <taxon>Panicodae</taxon>
        <taxon>Paniceae</taxon>
        <taxon>Panicinae</taxon>
        <taxon>Panicum</taxon>
        <taxon>Panicum sect. Hiantes</taxon>
    </lineage>
</organism>
<evidence type="ECO:0000313" key="2">
    <source>
        <dbReference type="EMBL" id="KAG2603806.1"/>
    </source>
</evidence>
<comment type="caution">
    <text evidence="2">The sequence shown here is derived from an EMBL/GenBank/DDBJ whole genome shotgun (WGS) entry which is preliminary data.</text>
</comment>
<name>A0A8T0T5Y8_PANVG</name>
<gene>
    <name evidence="2" type="ORF">PVAP13_4NG013150</name>
</gene>
<protein>
    <submittedName>
        <fullName evidence="2">Uncharacterized protein</fullName>
    </submittedName>
</protein>
<feature type="region of interest" description="Disordered" evidence="1">
    <location>
        <begin position="1"/>
        <end position="32"/>
    </location>
</feature>
<keyword evidence="3" id="KW-1185">Reference proteome</keyword>
<evidence type="ECO:0000256" key="1">
    <source>
        <dbReference type="SAM" id="MobiDB-lite"/>
    </source>
</evidence>
<sequence length="112" mass="12565">MRPRRRSSGAASIQRRAQPPSAPTPPGLVSRWSALPRRRQWARPALQPAMAMAMACLAIAWSRLLPPPDQRFPTSRRRWNKSHRPPKPFDAQPQAFTSPIVTSLISDTSSQC</sequence>
<dbReference type="EMBL" id="CM029044">
    <property type="protein sequence ID" value="KAG2603806.1"/>
    <property type="molecule type" value="Genomic_DNA"/>
</dbReference>
<dbReference type="Proteomes" id="UP000823388">
    <property type="component" value="Chromosome 4N"/>
</dbReference>
<feature type="region of interest" description="Disordered" evidence="1">
    <location>
        <begin position="65"/>
        <end position="97"/>
    </location>
</feature>
<reference evidence="2" key="1">
    <citation type="submission" date="2020-05" db="EMBL/GenBank/DDBJ databases">
        <title>WGS assembly of Panicum virgatum.</title>
        <authorList>
            <person name="Lovell J.T."/>
            <person name="Jenkins J."/>
            <person name="Shu S."/>
            <person name="Juenger T.E."/>
            <person name="Schmutz J."/>
        </authorList>
    </citation>
    <scope>NUCLEOTIDE SEQUENCE</scope>
    <source>
        <strain evidence="2">AP13</strain>
    </source>
</reference>
<dbReference type="AlphaFoldDB" id="A0A8T0T5Y8"/>
<accession>A0A8T0T5Y8</accession>